<organism evidence="3 4">
    <name type="scientific">Aquicoccus porphyridii</name>
    <dbReference type="NCBI Taxonomy" id="1852029"/>
    <lineage>
        <taxon>Bacteria</taxon>
        <taxon>Pseudomonadati</taxon>
        <taxon>Pseudomonadota</taxon>
        <taxon>Alphaproteobacteria</taxon>
        <taxon>Rhodobacterales</taxon>
        <taxon>Paracoccaceae</taxon>
        <taxon>Aquicoccus</taxon>
    </lineage>
</organism>
<name>A0A5A9Z5R1_9RHOB</name>
<dbReference type="SUPFAM" id="SSF56317">
    <property type="entry name" value="Carbon-nitrogen hydrolase"/>
    <property type="match status" value="1"/>
</dbReference>
<gene>
    <name evidence="3" type="ORF">FLO80_15850</name>
</gene>
<dbReference type="GO" id="GO:0016811">
    <property type="term" value="F:hydrolase activity, acting on carbon-nitrogen (but not peptide) bonds, in linear amides"/>
    <property type="evidence" value="ECO:0007669"/>
    <property type="project" value="InterPro"/>
</dbReference>
<evidence type="ECO:0000313" key="3">
    <source>
        <dbReference type="EMBL" id="KAA0912295.1"/>
    </source>
</evidence>
<dbReference type="CDD" id="cd07572">
    <property type="entry name" value="nit"/>
    <property type="match status" value="1"/>
</dbReference>
<accession>A0A5A9Z5R1</accession>
<keyword evidence="4" id="KW-1185">Reference proteome</keyword>
<dbReference type="PROSITE" id="PS50263">
    <property type="entry name" value="CN_HYDROLASE"/>
    <property type="match status" value="1"/>
</dbReference>
<dbReference type="PANTHER" id="PTHR23088:SF27">
    <property type="entry name" value="DEAMINATED GLUTATHIONE AMIDASE"/>
    <property type="match status" value="1"/>
</dbReference>
<reference evidence="3 4" key="1">
    <citation type="submission" date="2019-07" db="EMBL/GenBank/DDBJ databases">
        <title>Aquicoccus porphyridii gen. nov., sp. nov., isolated from a small marine red alga, Porphyridium marinum.</title>
        <authorList>
            <person name="Liu L."/>
        </authorList>
    </citation>
    <scope>NUCLEOTIDE SEQUENCE [LARGE SCALE GENOMIC DNA]</scope>
    <source>
        <strain evidence="3 4">L1 8-17</strain>
    </source>
</reference>
<dbReference type="RefSeq" id="WP_111364307.1">
    <property type="nucleotide sequence ID" value="NZ_VINQ01000014.1"/>
</dbReference>
<evidence type="ECO:0000313" key="4">
    <source>
        <dbReference type="Proteomes" id="UP000325291"/>
    </source>
</evidence>
<dbReference type="InterPro" id="IPR003010">
    <property type="entry name" value="C-N_Hydrolase"/>
</dbReference>
<proteinExistence type="predicted"/>
<dbReference type="PANTHER" id="PTHR23088">
    <property type="entry name" value="NITRILASE-RELATED"/>
    <property type="match status" value="1"/>
</dbReference>
<dbReference type="InterPro" id="IPR036526">
    <property type="entry name" value="C-N_Hydrolase_sf"/>
</dbReference>
<protein>
    <submittedName>
        <fullName evidence="3">Carbon-nitrogen hydrolase family protein</fullName>
    </submittedName>
</protein>
<dbReference type="EMBL" id="VINQ01000014">
    <property type="protein sequence ID" value="KAA0912295.1"/>
    <property type="molecule type" value="Genomic_DNA"/>
</dbReference>
<dbReference type="Pfam" id="PF00795">
    <property type="entry name" value="CN_hydrolase"/>
    <property type="match status" value="1"/>
</dbReference>
<feature type="domain" description="CN hydrolase" evidence="2">
    <location>
        <begin position="1"/>
        <end position="254"/>
    </location>
</feature>
<sequence length="278" mass="30252">MRAALIQITSGEDPSANLDVVRASLREAKAGGAEFALTPEVTNCISGSREHQARILRFQEDDATLAAIREDAQALRLWVLIGSLGIKTHDADGRFANRSFLISPQGEIVGQYDKIHMFDVDVSEAETYRESAHYRPGNRAVLADTAFGKVGMSICYDVRFAYLYRVLAQAGATILTVPAAFSPVTGAAHWEPLLRARAIETGSFVLAPAQTGLHYVKDGKERRTYGHSMAISPWGEVLADGETDCGISFVDLDMAQVTQARQRIAALTHDRSFDGPSP</sequence>
<dbReference type="Proteomes" id="UP000325291">
    <property type="component" value="Unassembled WGS sequence"/>
</dbReference>
<evidence type="ECO:0000256" key="1">
    <source>
        <dbReference type="ARBA" id="ARBA00022801"/>
    </source>
</evidence>
<evidence type="ECO:0000259" key="2">
    <source>
        <dbReference type="PROSITE" id="PS50263"/>
    </source>
</evidence>
<dbReference type="AlphaFoldDB" id="A0A5A9Z5R1"/>
<dbReference type="Gene3D" id="3.60.110.10">
    <property type="entry name" value="Carbon-nitrogen hydrolase"/>
    <property type="match status" value="1"/>
</dbReference>
<dbReference type="InterPro" id="IPR045254">
    <property type="entry name" value="Nit1/2_C-N_Hydrolase"/>
</dbReference>
<comment type="caution">
    <text evidence="3">The sequence shown here is derived from an EMBL/GenBank/DDBJ whole genome shotgun (WGS) entry which is preliminary data.</text>
</comment>
<keyword evidence="1 3" id="KW-0378">Hydrolase</keyword>